<feature type="region of interest" description="Disordered" evidence="10">
    <location>
        <begin position="60"/>
        <end position="90"/>
    </location>
</feature>
<keyword evidence="3 9" id="KW-0808">Transferase</keyword>
<gene>
    <name evidence="11" type="ORF">HKI87_03g25840</name>
</gene>
<evidence type="ECO:0000256" key="9">
    <source>
        <dbReference type="PROSITE-ProRule" id="PRU00958"/>
    </source>
</evidence>
<evidence type="ECO:0000256" key="4">
    <source>
        <dbReference type="ARBA" id="ARBA00022691"/>
    </source>
</evidence>
<protein>
    <recommendedName>
        <fullName evidence="7 9">tRNA (guanine(26)-N(2))-dimethyltransferase</fullName>
        <ecNumber evidence="7 9">2.1.1.216</ecNumber>
    </recommendedName>
</protein>
<evidence type="ECO:0000256" key="1">
    <source>
        <dbReference type="ARBA" id="ARBA00022555"/>
    </source>
</evidence>
<keyword evidence="12" id="KW-1185">Reference proteome</keyword>
<keyword evidence="2 9" id="KW-0489">Methyltransferase</keyword>
<sequence length="549" mass="60524">MSEIREGKAGVLLADENDVFYNKAQVVNRDISIAVIKTFAKKRQEELDANAKHMKVRYAQWKKKSKGGAQEQNKQRADAEGAEAGEKAKPVREAPGLDILEAMAASGLRAMRYALEIPQVNKVYANDIDGKALDAMRKNIAHNGVEGKVEPTKSDARVLMLQNPLEYDVIDLDPYGAPVQLLDSAVQAVCDGGLLCVTATDMAVLCGNSNEACWLKYSSYPLRGKHCHEAALRILLHTIQSHAGRYKRYIVPVLSMSVDYYVRVFVRVFTSANVAKDSATRVSYAYLCNGCHSFNFQRVGEKKTTAGRKKGGVGVKYLPGIGPAVPKLCEHCGSRQKMGGPFWTEPIHDKAWVKDILRTMEQGGKKEFAIFDKCRGLMTLIDEELEDVPLSICLHDVMKILKCTPPPSADVRSAIANAGYRVSSTHDYPTGIKTDAPWEVFWDIMRHWCKDHPNPNRPEEGSVAHAILSKEPKIQAKFSRVFNALSKAKMSKTPRFTPNPESYWGPGTRAGNGGQKRKRFMSAPKDGASKAAKGQGTGETASVEPRAAE</sequence>
<dbReference type="SUPFAM" id="SSF53335">
    <property type="entry name" value="S-adenosyl-L-methionine-dependent methyltransferases"/>
    <property type="match status" value="1"/>
</dbReference>
<keyword evidence="1 9" id="KW-0820">tRNA-binding</keyword>
<dbReference type="EMBL" id="CP151503">
    <property type="protein sequence ID" value="WZN61050.1"/>
    <property type="molecule type" value="Genomic_DNA"/>
</dbReference>
<dbReference type="Pfam" id="PF02005">
    <property type="entry name" value="TRM"/>
    <property type="match status" value="1"/>
</dbReference>
<keyword evidence="6 9" id="KW-0694">RNA-binding</keyword>
<proteinExistence type="inferred from homology"/>
<comment type="catalytic activity">
    <reaction evidence="8 9">
        <text>guanosine(26) in tRNA + 2 S-adenosyl-L-methionine = N(2)-dimethylguanosine(26) in tRNA + 2 S-adenosyl-L-homocysteine + 2 H(+)</text>
        <dbReference type="Rhea" id="RHEA:43140"/>
        <dbReference type="Rhea" id="RHEA-COMP:10359"/>
        <dbReference type="Rhea" id="RHEA-COMP:10360"/>
        <dbReference type="ChEBI" id="CHEBI:15378"/>
        <dbReference type="ChEBI" id="CHEBI:57856"/>
        <dbReference type="ChEBI" id="CHEBI:59789"/>
        <dbReference type="ChEBI" id="CHEBI:74269"/>
        <dbReference type="ChEBI" id="CHEBI:74513"/>
        <dbReference type="EC" id="2.1.1.216"/>
    </reaction>
</comment>
<dbReference type="NCBIfam" id="TIGR00308">
    <property type="entry name" value="TRM1"/>
    <property type="match status" value="1"/>
</dbReference>
<reference evidence="11 12" key="1">
    <citation type="submission" date="2024-03" db="EMBL/GenBank/DDBJ databases">
        <title>Complete genome sequence of the green alga Chloropicon roscoffensis RCC1871.</title>
        <authorList>
            <person name="Lemieux C."/>
            <person name="Pombert J.-F."/>
            <person name="Otis C."/>
            <person name="Turmel M."/>
        </authorList>
    </citation>
    <scope>NUCLEOTIDE SEQUENCE [LARGE SCALE GENOMIC DNA]</scope>
    <source>
        <strain evidence="11 12">RCC1871</strain>
    </source>
</reference>
<evidence type="ECO:0000256" key="5">
    <source>
        <dbReference type="ARBA" id="ARBA00022694"/>
    </source>
</evidence>
<evidence type="ECO:0000256" key="6">
    <source>
        <dbReference type="ARBA" id="ARBA00022884"/>
    </source>
</evidence>
<dbReference type="EC" id="2.1.1.216" evidence="7 9"/>
<dbReference type="GO" id="GO:0000049">
    <property type="term" value="F:tRNA binding"/>
    <property type="evidence" value="ECO:0007669"/>
    <property type="project" value="UniProtKB-UniRule"/>
</dbReference>
<dbReference type="InterPro" id="IPR002905">
    <property type="entry name" value="Trm1"/>
</dbReference>
<organism evidence="11 12">
    <name type="scientific">Chloropicon roscoffensis</name>
    <dbReference type="NCBI Taxonomy" id="1461544"/>
    <lineage>
        <taxon>Eukaryota</taxon>
        <taxon>Viridiplantae</taxon>
        <taxon>Chlorophyta</taxon>
        <taxon>Chloropicophyceae</taxon>
        <taxon>Chloropicales</taxon>
        <taxon>Chloropicaceae</taxon>
        <taxon>Chloropicon</taxon>
    </lineage>
</organism>
<dbReference type="Gene3D" id="3.30.56.70">
    <property type="entry name" value="N2,N2-dimethylguanosine tRNA methyltransferase, C-terminal domain"/>
    <property type="match status" value="1"/>
</dbReference>
<feature type="compositionally biased region" description="Basic and acidic residues" evidence="10">
    <location>
        <begin position="73"/>
        <end position="90"/>
    </location>
</feature>
<keyword evidence="5 9" id="KW-0819">tRNA processing</keyword>
<dbReference type="GO" id="GO:0005634">
    <property type="term" value="C:nucleus"/>
    <property type="evidence" value="ECO:0007669"/>
    <property type="project" value="TreeGrafter"/>
</dbReference>
<dbReference type="AlphaFoldDB" id="A0AAX4P4T4"/>
<dbReference type="GO" id="GO:0002940">
    <property type="term" value="P:tRNA N2-guanine methylation"/>
    <property type="evidence" value="ECO:0007669"/>
    <property type="project" value="TreeGrafter"/>
</dbReference>
<accession>A0AAX4P4T4</accession>
<evidence type="ECO:0000313" key="12">
    <source>
        <dbReference type="Proteomes" id="UP001472866"/>
    </source>
</evidence>
<evidence type="ECO:0000256" key="3">
    <source>
        <dbReference type="ARBA" id="ARBA00022679"/>
    </source>
</evidence>
<dbReference type="FunFam" id="3.30.56.70:FF:000001">
    <property type="entry name" value="tRNA (guanine(26)-N(2))-dimethyltransferase"/>
    <property type="match status" value="1"/>
</dbReference>
<evidence type="ECO:0000256" key="8">
    <source>
        <dbReference type="ARBA" id="ARBA00051897"/>
    </source>
</evidence>
<evidence type="ECO:0000256" key="10">
    <source>
        <dbReference type="SAM" id="MobiDB-lite"/>
    </source>
</evidence>
<dbReference type="GO" id="GO:0160104">
    <property type="term" value="F:tRNA (guanine(26)-N2)-dimethyltransferase activity"/>
    <property type="evidence" value="ECO:0007669"/>
    <property type="project" value="UniProtKB-UniRule"/>
</dbReference>
<comment type="similarity">
    <text evidence="9">Belongs to the class I-like SAM-binding methyltransferase superfamily. Trm1 family.</text>
</comment>
<dbReference type="InterPro" id="IPR029063">
    <property type="entry name" value="SAM-dependent_MTases_sf"/>
</dbReference>
<name>A0AAX4P4T4_9CHLO</name>
<dbReference type="InterPro" id="IPR042296">
    <property type="entry name" value="tRNA_met_Trm1_C"/>
</dbReference>
<dbReference type="Proteomes" id="UP001472866">
    <property type="component" value="Chromosome 03"/>
</dbReference>
<keyword evidence="4 9" id="KW-0949">S-adenosyl-L-methionine</keyword>
<feature type="region of interest" description="Disordered" evidence="10">
    <location>
        <begin position="492"/>
        <end position="549"/>
    </location>
</feature>
<evidence type="ECO:0000256" key="7">
    <source>
        <dbReference type="ARBA" id="ARBA00039099"/>
    </source>
</evidence>
<dbReference type="Gene3D" id="3.40.50.150">
    <property type="entry name" value="Vaccinia Virus protein VP39"/>
    <property type="match status" value="1"/>
</dbReference>
<evidence type="ECO:0000256" key="2">
    <source>
        <dbReference type="ARBA" id="ARBA00022603"/>
    </source>
</evidence>
<dbReference type="PANTHER" id="PTHR10631">
    <property type="entry name" value="N 2 ,N 2 -DIMETHYLGUANOSINE TRNA METHYLTRANSFERASE"/>
    <property type="match status" value="1"/>
</dbReference>
<dbReference type="PROSITE" id="PS51626">
    <property type="entry name" value="SAM_MT_TRM1"/>
    <property type="match status" value="1"/>
</dbReference>
<evidence type="ECO:0000313" key="11">
    <source>
        <dbReference type="EMBL" id="WZN61050.1"/>
    </source>
</evidence>
<dbReference type="PANTHER" id="PTHR10631:SF3">
    <property type="entry name" value="TRNA (GUANINE(26)-N(2))-DIMETHYLTRANSFERASE"/>
    <property type="match status" value="1"/>
</dbReference>
<dbReference type="CDD" id="cd02440">
    <property type="entry name" value="AdoMet_MTases"/>
    <property type="match status" value="1"/>
</dbReference>